<evidence type="ECO:0000256" key="4">
    <source>
        <dbReference type="ARBA" id="ARBA00022827"/>
    </source>
</evidence>
<sequence>MTRPSAGPVPDSRGTNAYHADPAFAALLSVYLPPDLHPVLEPQLARMGALVGDRLEQLALAADRNPPVLVLRDRTGTPVQRIDKHPAYEALERHAFGEFGLAAMSHRGGVFGQAEPLPPVAKYALVYLFVQAEFGLCCPLSMTDSLTRTLRRFGSEDLIARYLDRLTSQDMDRLFQGAMFMTEQAAGSDVGAVETVARPQDGGWRLYGDKWFCSNPDAALAMVLARPEGAESGTRGLSLFLLPRHLPDGRLNHYRIIRLKDKLGTRSMASGEIVLDGAEAYLVGAAGQGFKQMTDMINMSRLANGVRSAGLMRRAVGEALHISRHRRAFGARLIDMPLMRRQLAKMLLAAEQGRSMVFHTARVLEAADRGDADMARVLRILTPLVKFRACRDARRVTGDAMEVRGGCGYIEEWSDARVLRDAHLGSIWEGTSNIVALDVLRAARREGAFDALAAHLRTCLAEVEAPLAEQLGATLDRVAALLRAVSGQDGPAETAEARRAASAAYHIASAVFLAWEGARLAGSHAAIATDRQRLAGLVLTEKLGPRDPLAPAEPEPDWLPDLLARAGRDTEPPQTATE</sequence>
<feature type="domain" description="Adaptive response protein AidB N-terminal" evidence="9">
    <location>
        <begin position="9"/>
        <end position="172"/>
    </location>
</feature>
<keyword evidence="3 5" id="KW-0285">Flavoprotein</keyword>
<comment type="cofactor">
    <cofactor evidence="1 5">
        <name>FAD</name>
        <dbReference type="ChEBI" id="CHEBI:57692"/>
    </cofactor>
</comment>
<evidence type="ECO:0000259" key="9">
    <source>
        <dbReference type="Pfam" id="PF18158"/>
    </source>
</evidence>
<dbReference type="Proteomes" id="UP000199093">
    <property type="component" value="Unassembled WGS sequence"/>
</dbReference>
<name>A0A1G8PAL8_9RHOB</name>
<dbReference type="GO" id="GO:0003995">
    <property type="term" value="F:acyl-CoA dehydrogenase activity"/>
    <property type="evidence" value="ECO:0007669"/>
    <property type="project" value="InterPro"/>
</dbReference>
<dbReference type="Gene3D" id="2.40.110.20">
    <property type="match status" value="1"/>
</dbReference>
<dbReference type="Pfam" id="PF00441">
    <property type="entry name" value="Acyl-CoA_dh_1"/>
    <property type="match status" value="1"/>
</dbReference>
<dbReference type="Pfam" id="PF02770">
    <property type="entry name" value="Acyl-CoA_dh_M"/>
    <property type="match status" value="1"/>
</dbReference>
<reference evidence="11" key="1">
    <citation type="submission" date="2016-10" db="EMBL/GenBank/DDBJ databases">
        <authorList>
            <person name="Varghese N."/>
            <person name="Submissions S."/>
        </authorList>
    </citation>
    <scope>NUCLEOTIDE SEQUENCE [LARGE SCALE GENOMIC DNA]</scope>
    <source>
        <strain evidence="11">DSM 26424</strain>
    </source>
</reference>
<dbReference type="Gene3D" id="6.10.250.600">
    <property type="match status" value="1"/>
</dbReference>
<protein>
    <submittedName>
        <fullName evidence="10">Acyl-CoA dehydrogenase</fullName>
    </submittedName>
</protein>
<dbReference type="Gene3D" id="1.20.140.10">
    <property type="entry name" value="Butyryl-CoA Dehydrogenase, subunit A, domain 3"/>
    <property type="match status" value="1"/>
</dbReference>
<dbReference type="PANTHER" id="PTHR42707:SF2">
    <property type="entry name" value="ACD11 DEHYDROGENASE"/>
    <property type="match status" value="1"/>
</dbReference>
<gene>
    <name evidence="10" type="ORF">SAMN04487993_101224</name>
</gene>
<proteinExistence type="inferred from homology"/>
<evidence type="ECO:0000313" key="11">
    <source>
        <dbReference type="Proteomes" id="UP000199093"/>
    </source>
</evidence>
<dbReference type="InterPro" id="IPR006089">
    <property type="entry name" value="Acyl-CoA_DH_CS"/>
</dbReference>
<dbReference type="InterPro" id="IPR009100">
    <property type="entry name" value="AcylCoA_DH/oxidase_NM_dom_sf"/>
</dbReference>
<dbReference type="RefSeq" id="WP_089848222.1">
    <property type="nucleotide sequence ID" value="NZ_FNEJ01000012.1"/>
</dbReference>
<keyword evidence="4 5" id="KW-0274">FAD</keyword>
<feature type="domain" description="Acyl-CoA oxidase/dehydrogenase middle" evidence="8">
    <location>
        <begin position="178"/>
        <end position="276"/>
    </location>
</feature>
<dbReference type="PROSITE" id="PS00073">
    <property type="entry name" value="ACYL_COA_DH_2"/>
    <property type="match status" value="1"/>
</dbReference>
<dbReference type="PANTHER" id="PTHR42707">
    <property type="entry name" value="ACYL-COA DEHYDROGENASE"/>
    <property type="match status" value="1"/>
</dbReference>
<evidence type="ECO:0000259" key="8">
    <source>
        <dbReference type="Pfam" id="PF02770"/>
    </source>
</evidence>
<feature type="region of interest" description="Disordered" evidence="6">
    <location>
        <begin position="544"/>
        <end position="578"/>
    </location>
</feature>
<keyword evidence="5" id="KW-0560">Oxidoreductase</keyword>
<dbReference type="InterPro" id="IPR041504">
    <property type="entry name" value="AidB_N"/>
</dbReference>
<dbReference type="EMBL" id="FNEJ01000012">
    <property type="protein sequence ID" value="SDI89512.1"/>
    <property type="molecule type" value="Genomic_DNA"/>
</dbReference>
<dbReference type="AlphaFoldDB" id="A0A1G8PAL8"/>
<dbReference type="OrthoDB" id="9771038at2"/>
<feature type="domain" description="Acyl-CoA dehydrogenase/oxidase C-terminal" evidence="7">
    <location>
        <begin position="287"/>
        <end position="442"/>
    </location>
</feature>
<evidence type="ECO:0000256" key="6">
    <source>
        <dbReference type="SAM" id="MobiDB-lite"/>
    </source>
</evidence>
<evidence type="ECO:0000256" key="1">
    <source>
        <dbReference type="ARBA" id="ARBA00001974"/>
    </source>
</evidence>
<dbReference type="InterPro" id="IPR009075">
    <property type="entry name" value="AcylCo_DH/oxidase_C"/>
</dbReference>
<keyword evidence="11" id="KW-1185">Reference proteome</keyword>
<evidence type="ECO:0000256" key="5">
    <source>
        <dbReference type="RuleBase" id="RU362125"/>
    </source>
</evidence>
<evidence type="ECO:0000313" key="10">
    <source>
        <dbReference type="EMBL" id="SDI89512.1"/>
    </source>
</evidence>
<evidence type="ECO:0000259" key="7">
    <source>
        <dbReference type="Pfam" id="PF00441"/>
    </source>
</evidence>
<dbReference type="InterPro" id="IPR052904">
    <property type="entry name" value="Acyl-CoA_dehydrogenase-like"/>
</dbReference>
<organism evidence="10 11">
    <name type="scientific">Salipiger marinus</name>
    <dbReference type="NCBI Taxonomy" id="555512"/>
    <lineage>
        <taxon>Bacteria</taxon>
        <taxon>Pseudomonadati</taxon>
        <taxon>Pseudomonadota</taxon>
        <taxon>Alphaproteobacteria</taxon>
        <taxon>Rhodobacterales</taxon>
        <taxon>Roseobacteraceae</taxon>
        <taxon>Salipiger</taxon>
    </lineage>
</organism>
<dbReference type="SUPFAM" id="SSF56645">
    <property type="entry name" value="Acyl-CoA dehydrogenase NM domain-like"/>
    <property type="match status" value="1"/>
</dbReference>
<dbReference type="Pfam" id="PF18158">
    <property type="entry name" value="AidB_N"/>
    <property type="match status" value="1"/>
</dbReference>
<dbReference type="SUPFAM" id="SSF47203">
    <property type="entry name" value="Acyl-CoA dehydrogenase C-terminal domain-like"/>
    <property type="match status" value="1"/>
</dbReference>
<evidence type="ECO:0000256" key="2">
    <source>
        <dbReference type="ARBA" id="ARBA00009347"/>
    </source>
</evidence>
<comment type="similarity">
    <text evidence="2 5">Belongs to the acyl-CoA dehydrogenase family.</text>
</comment>
<accession>A0A1G8PAL8</accession>
<dbReference type="STRING" id="555512.SAMN04487993_101224"/>
<dbReference type="InterPro" id="IPR036250">
    <property type="entry name" value="AcylCo_DH-like_C"/>
</dbReference>
<dbReference type="InterPro" id="IPR006091">
    <property type="entry name" value="Acyl-CoA_Oxase/DH_mid-dom"/>
</dbReference>
<evidence type="ECO:0000256" key="3">
    <source>
        <dbReference type="ARBA" id="ARBA00022630"/>
    </source>
</evidence>